<gene>
    <name evidence="1" type="ORF">INQ41_04135</name>
</gene>
<protein>
    <submittedName>
        <fullName evidence="1">Uncharacterized protein</fullName>
    </submittedName>
</protein>
<dbReference type="RefSeq" id="WP_193986469.1">
    <property type="nucleotide sequence ID" value="NZ_CP063656.1"/>
</dbReference>
<dbReference type="KEGG" id="lcic:INQ41_04135"/>
<name>A0A7S6UHC8_9GAMM</name>
<sequence>MTNQDRIDTATQAAASLVRAVAEVGQFLTTGSTQTLSECDSSFLERVASTMADFAWNGKARAQNELEEGLTELAVAVELLSANFTLPDGSDCLSPDEKEAIQRLSNAATARWELDRGEPIRVEQLAALAGVSEKTVRTATNPKSANPLPVTKSGYWTFIEAEDALAWLGRRKDFTPTHLGAQGPQQPQITDAAVLGTTCQNWRETADLSLDQLAHALQWGPEQALAYSGIESQAPGNVIAEFPPQALQQLALHLDLPDPAAFAREAYAVLALAHAAALSATQINHPA</sequence>
<proteinExistence type="predicted"/>
<accession>A0A7S6UHC8</accession>
<dbReference type="Proteomes" id="UP000594059">
    <property type="component" value="Chromosome"/>
</dbReference>
<dbReference type="EMBL" id="CP063656">
    <property type="protein sequence ID" value="QOW20229.1"/>
    <property type="molecule type" value="Genomic_DNA"/>
</dbReference>
<evidence type="ECO:0000313" key="2">
    <source>
        <dbReference type="Proteomes" id="UP000594059"/>
    </source>
</evidence>
<dbReference type="AlphaFoldDB" id="A0A7S6UHC8"/>
<keyword evidence="2" id="KW-1185">Reference proteome</keyword>
<reference evidence="1 2" key="1">
    <citation type="submission" date="2020-10" db="EMBL/GenBank/DDBJ databases">
        <title>complete genome sequencing of Lysobacter sp. H21R20.</title>
        <authorList>
            <person name="Bae J.-W."/>
            <person name="Lee S.-Y."/>
        </authorList>
    </citation>
    <scope>NUCLEOTIDE SEQUENCE [LARGE SCALE GENOMIC DNA]</scope>
    <source>
        <strain evidence="1 2">H21R20</strain>
    </source>
</reference>
<organism evidence="1 2">
    <name type="scientific">Novilysobacter ciconiae</name>
    <dbReference type="NCBI Taxonomy" id="2781022"/>
    <lineage>
        <taxon>Bacteria</taxon>
        <taxon>Pseudomonadati</taxon>
        <taxon>Pseudomonadota</taxon>
        <taxon>Gammaproteobacteria</taxon>
        <taxon>Lysobacterales</taxon>
        <taxon>Lysobacteraceae</taxon>
        <taxon>Novilysobacter</taxon>
    </lineage>
</organism>
<evidence type="ECO:0000313" key="1">
    <source>
        <dbReference type="EMBL" id="QOW20229.1"/>
    </source>
</evidence>